<gene>
    <name evidence="1" type="ORF">PENANT_c008G08667</name>
</gene>
<dbReference type="AlphaFoldDB" id="A0A1V6QAF0"/>
<reference evidence="2" key="1">
    <citation type="journal article" date="2017" name="Nat. Microbiol.">
        <title>Global analysis of biosynthetic gene clusters reveals vast potential of secondary metabolite production in Penicillium species.</title>
        <authorList>
            <person name="Nielsen J.C."/>
            <person name="Grijseels S."/>
            <person name="Prigent S."/>
            <person name="Ji B."/>
            <person name="Dainat J."/>
            <person name="Nielsen K.F."/>
            <person name="Frisvad J.C."/>
            <person name="Workman M."/>
            <person name="Nielsen J."/>
        </authorList>
    </citation>
    <scope>NUCLEOTIDE SEQUENCE [LARGE SCALE GENOMIC DNA]</scope>
    <source>
        <strain evidence="2">IBT 31811</strain>
    </source>
</reference>
<dbReference type="EMBL" id="MDYN01000008">
    <property type="protein sequence ID" value="OQD86174.1"/>
    <property type="molecule type" value="Genomic_DNA"/>
</dbReference>
<sequence>MSIAAKRLGQAENEPGLRDASILCKSITGILPNLLSH</sequence>
<evidence type="ECO:0000313" key="2">
    <source>
        <dbReference type="Proteomes" id="UP000191672"/>
    </source>
</evidence>
<name>A0A1V6QAF0_9EURO</name>
<keyword evidence="2" id="KW-1185">Reference proteome</keyword>
<proteinExistence type="predicted"/>
<dbReference type="Proteomes" id="UP000191672">
    <property type="component" value="Unassembled WGS sequence"/>
</dbReference>
<evidence type="ECO:0000313" key="1">
    <source>
        <dbReference type="EMBL" id="OQD86174.1"/>
    </source>
</evidence>
<accession>A0A1V6QAF0</accession>
<protein>
    <submittedName>
        <fullName evidence="1">Uncharacterized protein</fullName>
    </submittedName>
</protein>
<comment type="caution">
    <text evidence="1">The sequence shown here is derived from an EMBL/GenBank/DDBJ whole genome shotgun (WGS) entry which is preliminary data.</text>
</comment>
<organism evidence="1 2">
    <name type="scientific">Penicillium antarcticum</name>
    <dbReference type="NCBI Taxonomy" id="416450"/>
    <lineage>
        <taxon>Eukaryota</taxon>
        <taxon>Fungi</taxon>
        <taxon>Dikarya</taxon>
        <taxon>Ascomycota</taxon>
        <taxon>Pezizomycotina</taxon>
        <taxon>Eurotiomycetes</taxon>
        <taxon>Eurotiomycetidae</taxon>
        <taxon>Eurotiales</taxon>
        <taxon>Aspergillaceae</taxon>
        <taxon>Penicillium</taxon>
    </lineage>
</organism>